<proteinExistence type="predicted"/>
<dbReference type="EMBL" id="CADCXN010000068">
    <property type="protein sequence ID" value="CAA9891291.1"/>
    <property type="molecule type" value="Genomic_DNA"/>
</dbReference>
<evidence type="ECO:0000313" key="2">
    <source>
        <dbReference type="EMBL" id="CAA9891291.1"/>
    </source>
</evidence>
<evidence type="ECO:0008006" key="4">
    <source>
        <dbReference type="Google" id="ProtNLM"/>
    </source>
</evidence>
<feature type="transmembrane region" description="Helical" evidence="1">
    <location>
        <begin position="33"/>
        <end position="53"/>
    </location>
</feature>
<keyword evidence="1" id="KW-0812">Transmembrane</keyword>
<comment type="caution">
    <text evidence="2">The sequence shown here is derived from an EMBL/GenBank/DDBJ whole genome shotgun (WGS) entry which is preliminary data.</text>
</comment>
<evidence type="ECO:0000313" key="3">
    <source>
        <dbReference type="Proteomes" id="UP000494216"/>
    </source>
</evidence>
<feature type="transmembrane region" description="Helical" evidence="1">
    <location>
        <begin position="81"/>
        <end position="102"/>
    </location>
</feature>
<dbReference type="Proteomes" id="UP000494216">
    <property type="component" value="Unassembled WGS sequence"/>
</dbReference>
<feature type="transmembrane region" description="Helical" evidence="1">
    <location>
        <begin position="171"/>
        <end position="195"/>
    </location>
</feature>
<dbReference type="Pfam" id="PF14897">
    <property type="entry name" value="EpsG"/>
    <property type="match status" value="1"/>
</dbReference>
<protein>
    <recommendedName>
        <fullName evidence="4">EpsG family protein</fullName>
    </recommendedName>
</protein>
<feature type="transmembrane region" description="Helical" evidence="1">
    <location>
        <begin position="148"/>
        <end position="165"/>
    </location>
</feature>
<feature type="transmembrane region" description="Helical" evidence="1">
    <location>
        <begin position="108"/>
        <end position="127"/>
    </location>
</feature>
<keyword evidence="1" id="KW-0472">Membrane</keyword>
<reference evidence="2 3" key="1">
    <citation type="submission" date="2020-02" db="EMBL/GenBank/DDBJ databases">
        <authorList>
            <person name="Hogendoorn C."/>
        </authorList>
    </citation>
    <scope>NUCLEOTIDE SEQUENCE [LARGE SCALE GENOMIC DNA]</scope>
    <source>
        <strain evidence="2">METHB21</strain>
    </source>
</reference>
<feature type="transmembrane region" description="Helical" evidence="1">
    <location>
        <begin position="248"/>
        <end position="265"/>
    </location>
</feature>
<dbReference type="InterPro" id="IPR049458">
    <property type="entry name" value="EpsG-like"/>
</dbReference>
<feature type="transmembrane region" description="Helical" evidence="1">
    <location>
        <begin position="272"/>
        <end position="289"/>
    </location>
</feature>
<keyword evidence="3" id="KW-1185">Reference proteome</keyword>
<evidence type="ECO:0000256" key="1">
    <source>
        <dbReference type="SAM" id="Phobius"/>
    </source>
</evidence>
<keyword evidence="1" id="KW-1133">Transmembrane helix</keyword>
<feature type="transmembrane region" description="Helical" evidence="1">
    <location>
        <begin position="207"/>
        <end position="228"/>
    </location>
</feature>
<organism evidence="2 3">
    <name type="scientific">Candidatus Methylobacter favarea</name>
    <dbReference type="NCBI Taxonomy" id="2707345"/>
    <lineage>
        <taxon>Bacteria</taxon>
        <taxon>Pseudomonadati</taxon>
        <taxon>Pseudomonadota</taxon>
        <taxon>Gammaproteobacteria</taxon>
        <taxon>Methylococcales</taxon>
        <taxon>Methylococcaceae</taxon>
        <taxon>Methylobacter</taxon>
    </lineage>
</organism>
<gene>
    <name evidence="2" type="ORF">METHB2_390025</name>
</gene>
<feature type="transmembrane region" description="Helical" evidence="1">
    <location>
        <begin position="301"/>
        <end position="328"/>
    </location>
</feature>
<name>A0A8S0YA85_9GAMM</name>
<dbReference type="AlphaFoldDB" id="A0A8S0YA85"/>
<sequence>MLSNKENEFLMNSELTGGISAKTNPLENGQEKYLFFSLLISITYATILTYLPIDGFRDRDNYLIYAEYSLDIFQSHLDQGLGYTLVNEPLWLLINILLSFFLYPEDCVRVIVFFSSFVVSFVILRAYPKYFLLIFLFLLVPQVLKNHIIHLRQGMAIAVFLFGWFSKNTSIRWLFIILSSFIHSSFFFILVLLLLNNIFLMLSFSWGWLLFFYVLVGLFLDFAGAGLATHLGARQADELQSLEMKTSGLGFLLWLFFSGILILEGKNFMRRYSFSLFVLIVYLSGYFFLPVTARVFESTLLLVLISSLYLTSYRKLAFYGIFTFYFFFDWYQRLEWSAFGWGATS</sequence>
<accession>A0A8S0YA85</accession>